<dbReference type="CDD" id="cd08236">
    <property type="entry name" value="sugar_DH"/>
    <property type="match status" value="1"/>
</dbReference>
<organism evidence="6 7">
    <name type="scientific">Caproiciproducens faecalis</name>
    <dbReference type="NCBI Taxonomy" id="2820301"/>
    <lineage>
        <taxon>Bacteria</taxon>
        <taxon>Bacillati</taxon>
        <taxon>Bacillota</taxon>
        <taxon>Clostridia</taxon>
        <taxon>Eubacteriales</taxon>
        <taxon>Acutalibacteraceae</taxon>
        <taxon>Caproiciproducens</taxon>
    </lineage>
</organism>
<comment type="similarity">
    <text evidence="4">Belongs to the zinc-containing alcohol dehydrogenase family.</text>
</comment>
<comment type="cofactor">
    <cofactor evidence="4">
        <name>Zn(2+)</name>
        <dbReference type="ChEBI" id="CHEBI:29105"/>
    </cofactor>
</comment>
<dbReference type="InterPro" id="IPR011032">
    <property type="entry name" value="GroES-like_sf"/>
</dbReference>
<keyword evidence="2 4" id="KW-0862">Zinc</keyword>
<comment type="caution">
    <text evidence="6">The sequence shown here is derived from an EMBL/GenBank/DDBJ whole genome shotgun (WGS) entry which is preliminary data.</text>
</comment>
<name>A0ABS7DLA1_9FIRM</name>
<dbReference type="InterPro" id="IPR020843">
    <property type="entry name" value="ER"/>
</dbReference>
<sequence>MKGIVYEGPNKLSYQDVPDVSPKQGEVKLRVKACGICGSDVHGYLGLTGRRLEPMMMGHEFAGEVVELGAGVTGRQIGEKVAVYPVDFCGECEMCKKGDVHLCLNKRAFGVLDVDGAFAEYICVPEKCCFTVKDNVPYAIGSLMEPLAVSYRGVGHAGDLSGKNVLLVGTGTIGLLALACVKMKNPRKIFVSDLSDSRLEVARSMGADVLINPSKQDFKEIIMANTDGKGVDVAIEAVGATPTVQQAMSALAFGGTAVWIGNNKPMVEINMQEIVTRELTVHGSFLYGYEEFKTVVSLLNEGKLNVAPLISKEITLAQAPDYFYKLAHDPGELIKVVVVDS</sequence>
<dbReference type="Pfam" id="PF00107">
    <property type="entry name" value="ADH_zinc_N"/>
    <property type="match status" value="1"/>
</dbReference>
<dbReference type="InterPro" id="IPR050129">
    <property type="entry name" value="Zn_alcohol_dh"/>
</dbReference>
<dbReference type="InterPro" id="IPR002328">
    <property type="entry name" value="ADH_Zn_CS"/>
</dbReference>
<evidence type="ECO:0000313" key="6">
    <source>
        <dbReference type="EMBL" id="MBW7572055.1"/>
    </source>
</evidence>
<evidence type="ECO:0000259" key="5">
    <source>
        <dbReference type="SMART" id="SM00829"/>
    </source>
</evidence>
<protein>
    <submittedName>
        <fullName evidence="6">Galactitol-1-phosphate 5-dehydrogenase</fullName>
    </submittedName>
</protein>
<evidence type="ECO:0000256" key="3">
    <source>
        <dbReference type="ARBA" id="ARBA00023002"/>
    </source>
</evidence>
<dbReference type="SUPFAM" id="SSF51735">
    <property type="entry name" value="NAD(P)-binding Rossmann-fold domains"/>
    <property type="match status" value="1"/>
</dbReference>
<reference evidence="6 7" key="1">
    <citation type="submission" date="2021-03" db="EMBL/GenBank/DDBJ databases">
        <title>Caproiciproducens sp. nov. isolated from feces of cow.</title>
        <authorList>
            <person name="Choi J.-Y."/>
        </authorList>
    </citation>
    <scope>NUCLEOTIDE SEQUENCE [LARGE SCALE GENOMIC DNA]</scope>
    <source>
        <strain evidence="6 7">AGMB10547</strain>
    </source>
</reference>
<dbReference type="PANTHER" id="PTHR43401:SF2">
    <property type="entry name" value="L-THREONINE 3-DEHYDROGENASE"/>
    <property type="match status" value="1"/>
</dbReference>
<keyword evidence="3" id="KW-0560">Oxidoreductase</keyword>
<dbReference type="Gene3D" id="3.40.50.720">
    <property type="entry name" value="NAD(P)-binding Rossmann-like Domain"/>
    <property type="match status" value="1"/>
</dbReference>
<dbReference type="SMART" id="SM00829">
    <property type="entry name" value="PKS_ER"/>
    <property type="match status" value="1"/>
</dbReference>
<proteinExistence type="inferred from homology"/>
<evidence type="ECO:0000256" key="1">
    <source>
        <dbReference type="ARBA" id="ARBA00022723"/>
    </source>
</evidence>
<dbReference type="SUPFAM" id="SSF50129">
    <property type="entry name" value="GroES-like"/>
    <property type="match status" value="1"/>
</dbReference>
<dbReference type="Pfam" id="PF08240">
    <property type="entry name" value="ADH_N"/>
    <property type="match status" value="1"/>
</dbReference>
<dbReference type="PANTHER" id="PTHR43401">
    <property type="entry name" value="L-THREONINE 3-DEHYDROGENASE"/>
    <property type="match status" value="1"/>
</dbReference>
<dbReference type="InterPro" id="IPR013149">
    <property type="entry name" value="ADH-like_C"/>
</dbReference>
<dbReference type="InterPro" id="IPR013154">
    <property type="entry name" value="ADH-like_N"/>
</dbReference>
<keyword evidence="7" id="KW-1185">Reference proteome</keyword>
<accession>A0ABS7DLA1</accession>
<dbReference type="InterPro" id="IPR036291">
    <property type="entry name" value="NAD(P)-bd_dom_sf"/>
</dbReference>
<gene>
    <name evidence="6" type="ORF">J5W02_04455</name>
</gene>
<evidence type="ECO:0000256" key="2">
    <source>
        <dbReference type="ARBA" id="ARBA00022833"/>
    </source>
</evidence>
<dbReference type="Proteomes" id="UP000719942">
    <property type="component" value="Unassembled WGS sequence"/>
</dbReference>
<dbReference type="PROSITE" id="PS00059">
    <property type="entry name" value="ADH_ZINC"/>
    <property type="match status" value="1"/>
</dbReference>
<evidence type="ECO:0000256" key="4">
    <source>
        <dbReference type="RuleBase" id="RU361277"/>
    </source>
</evidence>
<evidence type="ECO:0000313" key="7">
    <source>
        <dbReference type="Proteomes" id="UP000719942"/>
    </source>
</evidence>
<keyword evidence="1 4" id="KW-0479">Metal-binding</keyword>
<dbReference type="EMBL" id="JAGFNZ010000002">
    <property type="protein sequence ID" value="MBW7572055.1"/>
    <property type="molecule type" value="Genomic_DNA"/>
</dbReference>
<dbReference type="Gene3D" id="3.90.180.10">
    <property type="entry name" value="Medium-chain alcohol dehydrogenases, catalytic domain"/>
    <property type="match status" value="1"/>
</dbReference>
<feature type="domain" description="Enoyl reductase (ER)" evidence="5">
    <location>
        <begin position="8"/>
        <end position="338"/>
    </location>
</feature>